<dbReference type="Gene3D" id="1.25.40.10">
    <property type="entry name" value="Tetratricopeptide repeat domain"/>
    <property type="match status" value="1"/>
</dbReference>
<reference evidence="3 4" key="1">
    <citation type="submission" date="2018-06" db="EMBL/GenBank/DDBJ databases">
        <title>Comparative genomics of Brasilonema spp. strains.</title>
        <authorList>
            <person name="Alvarenga D.O."/>
            <person name="Fiore M.F."/>
            <person name="Varani A.M."/>
        </authorList>
    </citation>
    <scope>NUCLEOTIDE SEQUENCE [LARGE SCALE GENOMIC DNA]</scope>
    <source>
        <strain evidence="3 4">CENA114</strain>
    </source>
</reference>
<dbReference type="EMBL" id="CP030118">
    <property type="protein sequence ID" value="QDL12131.1"/>
    <property type="molecule type" value="Genomic_DNA"/>
</dbReference>
<dbReference type="Proteomes" id="UP000503129">
    <property type="component" value="Chromosome"/>
</dbReference>
<accession>A0A856MR95</accession>
<feature type="region of interest" description="Disordered" evidence="1">
    <location>
        <begin position="189"/>
        <end position="221"/>
    </location>
</feature>
<feature type="compositionally biased region" description="Pro residues" evidence="1">
    <location>
        <begin position="208"/>
        <end position="221"/>
    </location>
</feature>
<dbReference type="KEGG" id="bsen:DP114_06700"/>
<name>A0A856MR95_9CYAN</name>
<evidence type="ECO:0000313" key="4">
    <source>
        <dbReference type="Proteomes" id="UP000503129"/>
    </source>
</evidence>
<evidence type="ECO:0000313" key="3">
    <source>
        <dbReference type="EMBL" id="QDL12131.1"/>
    </source>
</evidence>
<sequence>MNSSATILIFRFTSLAVIATLGLLSPVHAQVQLPTGSNQQQPIDPNDPNNLRPTAQNNSLLSLDGGKRLMAEASNAVSSQNYDTAAKKLQEARSVFNQLSNFYQELNSSFSGIDNRVADAQRKKALETAQMRDEATYQLALVHRAQNKPELAVPLLVQIVKSQNPTRDLGKKAYQQLLELGFVDAPFSTGAGSASSSPSDASSSSPQKNPPKNPPKNPQKK</sequence>
<dbReference type="InterPro" id="IPR011990">
    <property type="entry name" value="TPR-like_helical_dom_sf"/>
</dbReference>
<keyword evidence="2" id="KW-0732">Signal</keyword>
<feature type="region of interest" description="Disordered" evidence="1">
    <location>
        <begin position="35"/>
        <end position="58"/>
    </location>
</feature>
<feature type="chain" id="PRO_5032980913" evidence="2">
    <location>
        <begin position="30"/>
        <end position="221"/>
    </location>
</feature>
<gene>
    <name evidence="3" type="ORF">DP114_06700</name>
</gene>
<feature type="compositionally biased region" description="Low complexity" evidence="1">
    <location>
        <begin position="189"/>
        <end position="207"/>
    </location>
</feature>
<dbReference type="RefSeq" id="WP_169263520.1">
    <property type="nucleotide sequence ID" value="NZ_CAWOXK010000001.1"/>
</dbReference>
<feature type="signal peptide" evidence="2">
    <location>
        <begin position="1"/>
        <end position="29"/>
    </location>
</feature>
<evidence type="ECO:0000256" key="2">
    <source>
        <dbReference type="SAM" id="SignalP"/>
    </source>
</evidence>
<dbReference type="AlphaFoldDB" id="A0A856MR95"/>
<proteinExistence type="predicted"/>
<keyword evidence="4" id="KW-1185">Reference proteome</keyword>
<protein>
    <submittedName>
        <fullName evidence="3">Uncharacterized protein</fullName>
    </submittedName>
</protein>
<organism evidence="3 4">
    <name type="scientific">Brasilonema sennae CENA114</name>
    <dbReference type="NCBI Taxonomy" id="415709"/>
    <lineage>
        <taxon>Bacteria</taxon>
        <taxon>Bacillati</taxon>
        <taxon>Cyanobacteriota</taxon>
        <taxon>Cyanophyceae</taxon>
        <taxon>Nostocales</taxon>
        <taxon>Scytonemataceae</taxon>
        <taxon>Brasilonema</taxon>
        <taxon>Bromeliae group (in: Brasilonema)</taxon>
    </lineage>
</organism>
<evidence type="ECO:0000256" key="1">
    <source>
        <dbReference type="SAM" id="MobiDB-lite"/>
    </source>
</evidence>